<keyword evidence="4" id="KW-1185">Reference proteome</keyword>
<dbReference type="OMA" id="DYNHYHK"/>
<dbReference type="OrthoDB" id="160374at2759"/>
<dbReference type="STRING" id="137246.A0A401RIF3"/>
<dbReference type="Proteomes" id="UP000287033">
    <property type="component" value="Unassembled WGS sequence"/>
</dbReference>
<protein>
    <recommendedName>
        <fullName evidence="2">Nucleolar 27S pre-rRNA processing Urb2/Npa2 C-terminal domain-containing protein</fullName>
    </recommendedName>
</protein>
<reference evidence="3 4" key="1">
    <citation type="journal article" date="2018" name="Nat. Ecol. Evol.">
        <title>Shark genomes provide insights into elasmobranch evolution and the origin of vertebrates.</title>
        <authorList>
            <person name="Hara Y"/>
            <person name="Yamaguchi K"/>
            <person name="Onimaru K"/>
            <person name="Kadota M"/>
            <person name="Koyanagi M"/>
            <person name="Keeley SD"/>
            <person name="Tatsumi K"/>
            <person name="Tanaka K"/>
            <person name="Motone F"/>
            <person name="Kageyama Y"/>
            <person name="Nozu R"/>
            <person name="Adachi N"/>
            <person name="Nishimura O"/>
            <person name="Nakagawa R"/>
            <person name="Tanegashima C"/>
            <person name="Kiyatake I"/>
            <person name="Matsumoto R"/>
            <person name="Murakumo K"/>
            <person name="Nishida K"/>
            <person name="Terakita A"/>
            <person name="Kuratani S"/>
            <person name="Sato K"/>
            <person name="Hyodo S Kuraku.S."/>
        </authorList>
    </citation>
    <scope>NUCLEOTIDE SEQUENCE [LARGE SCALE GENOMIC DNA]</scope>
</reference>
<dbReference type="PANTHER" id="PTHR15682:SF2">
    <property type="entry name" value="UNHEALTHY RIBOSOME BIOGENESIS PROTEIN 2 HOMOLOG"/>
    <property type="match status" value="1"/>
</dbReference>
<evidence type="ECO:0000259" key="2">
    <source>
        <dbReference type="Pfam" id="PF10441"/>
    </source>
</evidence>
<evidence type="ECO:0000256" key="1">
    <source>
        <dbReference type="SAM" id="MobiDB-lite"/>
    </source>
</evidence>
<evidence type="ECO:0000313" key="3">
    <source>
        <dbReference type="EMBL" id="GCC17932.1"/>
    </source>
</evidence>
<feature type="region of interest" description="Disordered" evidence="1">
    <location>
        <begin position="862"/>
        <end position="882"/>
    </location>
</feature>
<feature type="region of interest" description="Disordered" evidence="1">
    <location>
        <begin position="1144"/>
        <end position="1164"/>
    </location>
</feature>
<sequence length="1549" mass="172666">MSCGKRGTTWLGKYDLAAKMERASGKQIMATIYSGIYLKLKSAKTPWEDKLKLARFAWISHQCFLPNKEQVLVDWVSRALTGYYSKKLQFGDEILEGLWIYLDDILHSKKLQKLIEKGKIITLHATIAQIINDRIEEHSSEERLNASPSNLATVLSCCHGILTSPAFALIYSSKWELLVDLLCRLSVLLCSRLKLTEALRSTQLFDVLLLAFDLYLVTQRQQCNRCRVFLQVCSPLLQPFLLLRHLLCSRCWTGEDVAAVRQHLSKEVCQRIQTALQSGLFHTDLLNSYRQELLQDDRWQEKMASSSKDVVAPVETMLSKLTDAGLFGLQLHSAVVAGSVPLLYRLSLESYCREGNHLLCFHIFARFLGTLGFPTPLDHGAGQEPADWNPGLLALDQLLNSILGSDVYNVAVDKIRCGGVQFALYGRVAVMLLSHPRQEAPAWFRCLRTLILLNHSIVEPSLDDLVSSAWVDADISDPRVHRAQESLLCTLFETYTKLRQLPRLFQEVLAIISRPAADELRRPVLWVGLTEKLRECLLELPPGQALDIWDLMLNCLEALIPDLTGNMDAALKALAVSILLNAVLFNMKSLDDKTPVPIITRTQLLMDKTMRAVVTPLFRVVKDPSGKDSSPWSLRAESSVLILRSTWLELDHMLRLNCSNYVSPGGAEAEAWSLGSGLPRECRNDALSRHFLQLLAIQEMKSVMMQPGSRTEAQEMSLRSAAVSVVQSGRDAVKNAGAQAWDGEISSIDDETYAVAHWYLVTSNIALLLPHLPEPEIAHLADVVTANLLLREAAEQDQDSENRVSIPAMCRSLLRSSLLPEMRPLHRGVLLRLMEGVSDLLPDTGFNLPACLLSDDVDASQEADNQQSSVSESLGSQPMSPQRSSLLNIPNVLLVKSPSTHTFSETQLDHLLWVLDLLGGLRLDSLPCYDHLRCFVLLASLVTALKPKPEKANASKCLQALSRSYSLLAVLQTGTSRNVVFKLAHAGDILEKVTAPLFPAGSRLASCAECPAWPEVLDAVQRFLTVSIQAIVERKQSMRLNLEQFIAFLSSAWLSSARSKKWRPATEQLLITALSALSRVVIQAPLQPDKHTGNSLHSLLTQLAGLLGPVLQSHSDRDGRLEQNLTVFGVTALLEIELCLREEEEEGGADREDGSVVHERGSGGTHSLKHADLYQRTCSQVLRRLPSFTDDPESLQKQLEFLRIYSSTSELCSDCDNETGIPSVLSALKALLAAPRVTQQFIHSLEVHLVELLHCFIESCTQQQFYLIVKFIAQGLEVTNLWNGQHQDVVSSLNLTALLLKCPLSGDVEKALWFIAPQIIMALMVLCKEAALDQAKGFRITVLSLETLAILVQQGEGILSNPHHVTLAFNALLCVPLDHLQLDEYGSIFRAIQEVLFAIVQSQTKVLFNAAPTFFKCFNRLVLSVMHKGRQKCVGDKGMAKISEVVLECAHLVERMCTHIASNAEKFAMFSSFAVAEYVNELQKVTLNTDVKRHLTVGIYHLLDLVTESDLRFLNTLLQTGVREVFKELYNDYTHYHKSKKQGEEKYTA</sequence>
<dbReference type="Pfam" id="PF10441">
    <property type="entry name" value="Urb2"/>
    <property type="match status" value="1"/>
</dbReference>
<gene>
    <name evidence="3" type="ORF">chiPu_0017738</name>
</gene>
<feature type="domain" description="Nucleolar 27S pre-rRNA processing Urb2/Npa2 C-terminal" evidence="2">
    <location>
        <begin position="1345"/>
        <end position="1541"/>
    </location>
</feature>
<dbReference type="InterPro" id="IPR052609">
    <property type="entry name" value="Ribosome_Biogenesis_Reg"/>
</dbReference>
<organism evidence="3 4">
    <name type="scientific">Chiloscyllium punctatum</name>
    <name type="common">Brownbanded bambooshark</name>
    <name type="synonym">Hemiscyllium punctatum</name>
    <dbReference type="NCBI Taxonomy" id="137246"/>
    <lineage>
        <taxon>Eukaryota</taxon>
        <taxon>Metazoa</taxon>
        <taxon>Chordata</taxon>
        <taxon>Craniata</taxon>
        <taxon>Vertebrata</taxon>
        <taxon>Chondrichthyes</taxon>
        <taxon>Elasmobranchii</taxon>
        <taxon>Galeomorphii</taxon>
        <taxon>Galeoidea</taxon>
        <taxon>Orectolobiformes</taxon>
        <taxon>Hemiscylliidae</taxon>
        <taxon>Chiloscyllium</taxon>
    </lineage>
</organism>
<dbReference type="EMBL" id="BEZZ01001361">
    <property type="protein sequence ID" value="GCC17932.1"/>
    <property type="molecule type" value="Genomic_DNA"/>
</dbReference>
<name>A0A401RIF3_CHIPU</name>
<feature type="compositionally biased region" description="Basic and acidic residues" evidence="1">
    <location>
        <begin position="1148"/>
        <end position="1161"/>
    </location>
</feature>
<dbReference type="PANTHER" id="PTHR15682">
    <property type="entry name" value="UNHEALTHY RIBOSOME BIOGENESIS PROTEIN 2 HOMOLOG"/>
    <property type="match status" value="1"/>
</dbReference>
<proteinExistence type="predicted"/>
<evidence type="ECO:0000313" key="4">
    <source>
        <dbReference type="Proteomes" id="UP000287033"/>
    </source>
</evidence>
<comment type="caution">
    <text evidence="3">The sequence shown here is derived from an EMBL/GenBank/DDBJ whole genome shotgun (WGS) entry which is preliminary data.</text>
</comment>
<accession>A0A401RIF3</accession>
<dbReference type="GO" id="GO:0042254">
    <property type="term" value="P:ribosome biogenesis"/>
    <property type="evidence" value="ECO:0007669"/>
    <property type="project" value="TreeGrafter"/>
</dbReference>
<dbReference type="InterPro" id="IPR018849">
    <property type="entry name" value="Urb2/Npa2_C"/>
</dbReference>
<dbReference type="GO" id="GO:0005730">
    <property type="term" value="C:nucleolus"/>
    <property type="evidence" value="ECO:0007669"/>
    <property type="project" value="TreeGrafter"/>
</dbReference>